<proteinExistence type="predicted"/>
<keyword evidence="1" id="KW-0472">Membrane</keyword>
<keyword evidence="3" id="KW-1185">Reference proteome</keyword>
<reference evidence="2 3" key="1">
    <citation type="submission" date="2024-08" db="EMBL/GenBank/DDBJ databases">
        <authorList>
            <person name="Cucini C."/>
            <person name="Frati F."/>
        </authorList>
    </citation>
    <scope>NUCLEOTIDE SEQUENCE [LARGE SCALE GENOMIC DNA]</scope>
</reference>
<name>A0ABP1PJB0_9HEXA</name>
<evidence type="ECO:0000313" key="2">
    <source>
        <dbReference type="EMBL" id="CAL8069232.1"/>
    </source>
</evidence>
<keyword evidence="1" id="KW-0812">Transmembrane</keyword>
<sequence length="145" mass="15723">MLSVHKSIHTSLQQWITATNYIPFRADFHGGGVVVVAGIGTVVGCVTVSFFHNGGEVKTKLESYDKRQLNSSFSYYRAVIAPLCSSGETCVSELHCRLEKKGSIFSPSCQPGSTLSSKKIVKKRVREAANVPFHLDSLSVSTQAS</sequence>
<keyword evidence="1" id="KW-1133">Transmembrane helix</keyword>
<organism evidence="2 3">
    <name type="scientific">Orchesella dallaii</name>
    <dbReference type="NCBI Taxonomy" id="48710"/>
    <lineage>
        <taxon>Eukaryota</taxon>
        <taxon>Metazoa</taxon>
        <taxon>Ecdysozoa</taxon>
        <taxon>Arthropoda</taxon>
        <taxon>Hexapoda</taxon>
        <taxon>Collembola</taxon>
        <taxon>Entomobryomorpha</taxon>
        <taxon>Entomobryoidea</taxon>
        <taxon>Orchesellidae</taxon>
        <taxon>Orchesellinae</taxon>
        <taxon>Orchesella</taxon>
    </lineage>
</organism>
<gene>
    <name evidence="2" type="ORF">ODALV1_LOCUS664</name>
</gene>
<comment type="caution">
    <text evidence="2">The sequence shown here is derived from an EMBL/GenBank/DDBJ whole genome shotgun (WGS) entry which is preliminary data.</text>
</comment>
<dbReference type="EMBL" id="CAXLJM020000004">
    <property type="protein sequence ID" value="CAL8069232.1"/>
    <property type="molecule type" value="Genomic_DNA"/>
</dbReference>
<protein>
    <submittedName>
        <fullName evidence="2">Uncharacterized protein</fullName>
    </submittedName>
</protein>
<dbReference type="Proteomes" id="UP001642540">
    <property type="component" value="Unassembled WGS sequence"/>
</dbReference>
<accession>A0ABP1PJB0</accession>
<evidence type="ECO:0000313" key="3">
    <source>
        <dbReference type="Proteomes" id="UP001642540"/>
    </source>
</evidence>
<feature type="transmembrane region" description="Helical" evidence="1">
    <location>
        <begin position="28"/>
        <end position="51"/>
    </location>
</feature>
<evidence type="ECO:0000256" key="1">
    <source>
        <dbReference type="SAM" id="Phobius"/>
    </source>
</evidence>